<feature type="DNA-binding region" description="H-T-H motif" evidence="2">
    <location>
        <begin position="51"/>
        <end position="70"/>
    </location>
</feature>
<evidence type="ECO:0000256" key="2">
    <source>
        <dbReference type="PROSITE-ProRule" id="PRU00335"/>
    </source>
</evidence>
<name>A0A2M9BFV5_9ACTN</name>
<dbReference type="EMBL" id="PGEZ01000001">
    <property type="protein sequence ID" value="PJJ56836.1"/>
    <property type="molecule type" value="Genomic_DNA"/>
</dbReference>
<dbReference type="PRINTS" id="PR00455">
    <property type="entry name" value="HTHTETR"/>
</dbReference>
<dbReference type="InterPro" id="IPR050109">
    <property type="entry name" value="HTH-type_TetR-like_transc_reg"/>
</dbReference>
<dbReference type="InterPro" id="IPR009057">
    <property type="entry name" value="Homeodomain-like_sf"/>
</dbReference>
<dbReference type="SUPFAM" id="SSF46689">
    <property type="entry name" value="Homeodomain-like"/>
    <property type="match status" value="1"/>
</dbReference>
<gene>
    <name evidence="4" type="ORF">CLV56_1049</name>
</gene>
<keyword evidence="1 2" id="KW-0238">DNA-binding</keyword>
<reference evidence="4 5" key="1">
    <citation type="submission" date="2017-11" db="EMBL/GenBank/DDBJ databases">
        <title>Genomic Encyclopedia of Archaeal and Bacterial Type Strains, Phase II (KMG-II): From Individual Species to Whole Genera.</title>
        <authorList>
            <person name="Goeker M."/>
        </authorList>
    </citation>
    <scope>NUCLEOTIDE SEQUENCE [LARGE SCALE GENOMIC DNA]</scope>
    <source>
        <strain evidence="4 5">DSM 27763</strain>
    </source>
</reference>
<dbReference type="SUPFAM" id="SSF48498">
    <property type="entry name" value="Tetracyclin repressor-like, C-terminal domain"/>
    <property type="match status" value="1"/>
</dbReference>
<protein>
    <submittedName>
        <fullName evidence="4">AcrR family transcriptional regulator</fullName>
    </submittedName>
</protein>
<dbReference type="PROSITE" id="PS50977">
    <property type="entry name" value="HTH_TETR_2"/>
    <property type="match status" value="1"/>
</dbReference>
<dbReference type="Gene3D" id="1.10.357.10">
    <property type="entry name" value="Tetracycline Repressor, domain 2"/>
    <property type="match status" value="1"/>
</dbReference>
<evidence type="ECO:0000313" key="4">
    <source>
        <dbReference type="EMBL" id="PJJ56836.1"/>
    </source>
</evidence>
<evidence type="ECO:0000256" key="1">
    <source>
        <dbReference type="ARBA" id="ARBA00023125"/>
    </source>
</evidence>
<proteinExistence type="predicted"/>
<comment type="caution">
    <text evidence="4">The sequence shown here is derived from an EMBL/GenBank/DDBJ whole genome shotgun (WGS) entry which is preliminary data.</text>
</comment>
<evidence type="ECO:0000259" key="3">
    <source>
        <dbReference type="PROSITE" id="PS50977"/>
    </source>
</evidence>
<dbReference type="InterPro" id="IPR036271">
    <property type="entry name" value="Tet_transcr_reg_TetR-rel_C_sf"/>
</dbReference>
<keyword evidence="5" id="KW-1185">Reference proteome</keyword>
<sequence>MRSCVARVKKECSFYPRPMPRVTEEHRERRRRQILDAARRCFARQGFHQTSMSDLLAESGLSAGAFYGYYRSKSELVAAVADDAVGGVLGLITPLAHRDPPLPVRDFVREALRATDAYAFGPDGVARLAPQVWSEAVRDPVVAAALETRYRQVIDVVAEVVRHDQVAGRIDEQADAAEVAAVLLSTIMGYLLQRLLFASVDADPYAAALAAITGARGGPGTGAVR</sequence>
<dbReference type="AlphaFoldDB" id="A0A2M9BFV5"/>
<dbReference type="GO" id="GO:0000976">
    <property type="term" value="F:transcription cis-regulatory region binding"/>
    <property type="evidence" value="ECO:0007669"/>
    <property type="project" value="TreeGrafter"/>
</dbReference>
<accession>A0A2M9BFV5</accession>
<dbReference type="GO" id="GO:0003700">
    <property type="term" value="F:DNA-binding transcription factor activity"/>
    <property type="evidence" value="ECO:0007669"/>
    <property type="project" value="TreeGrafter"/>
</dbReference>
<dbReference type="PANTHER" id="PTHR30055:SF229">
    <property type="entry name" value="HTH-TYPE TRANSCRIPTIONAL REPRESSOR RV1474C"/>
    <property type="match status" value="1"/>
</dbReference>
<evidence type="ECO:0000313" key="5">
    <source>
        <dbReference type="Proteomes" id="UP000230842"/>
    </source>
</evidence>
<dbReference type="PANTHER" id="PTHR30055">
    <property type="entry name" value="HTH-TYPE TRANSCRIPTIONAL REGULATOR RUTR"/>
    <property type="match status" value="1"/>
</dbReference>
<feature type="domain" description="HTH tetR-type" evidence="3">
    <location>
        <begin position="28"/>
        <end position="88"/>
    </location>
</feature>
<organism evidence="4 5">
    <name type="scientific">Mumia flava</name>
    <dbReference type="NCBI Taxonomy" id="1348852"/>
    <lineage>
        <taxon>Bacteria</taxon>
        <taxon>Bacillati</taxon>
        <taxon>Actinomycetota</taxon>
        <taxon>Actinomycetes</taxon>
        <taxon>Propionibacteriales</taxon>
        <taxon>Nocardioidaceae</taxon>
        <taxon>Mumia</taxon>
    </lineage>
</organism>
<dbReference type="Proteomes" id="UP000230842">
    <property type="component" value="Unassembled WGS sequence"/>
</dbReference>
<dbReference type="Pfam" id="PF00440">
    <property type="entry name" value="TetR_N"/>
    <property type="match status" value="1"/>
</dbReference>
<dbReference type="InterPro" id="IPR001647">
    <property type="entry name" value="HTH_TetR"/>
</dbReference>
<dbReference type="OrthoDB" id="5242390at2"/>